<protein>
    <submittedName>
        <fullName evidence="1">Uncharacterized protein</fullName>
    </submittedName>
</protein>
<accession>A0ABD2YSL4</accession>
<reference evidence="1 2" key="1">
    <citation type="submission" date="2024-11" db="EMBL/GenBank/DDBJ databases">
        <title>A near-complete genome assembly of Cinchona calisaya.</title>
        <authorList>
            <person name="Lian D.C."/>
            <person name="Zhao X.W."/>
            <person name="Wei L."/>
        </authorList>
    </citation>
    <scope>NUCLEOTIDE SEQUENCE [LARGE SCALE GENOMIC DNA]</scope>
    <source>
        <tissue evidence="1">Nenye</tissue>
    </source>
</reference>
<name>A0ABD2YSL4_9GENT</name>
<dbReference type="EMBL" id="JBJUIK010000012">
    <property type="protein sequence ID" value="KAL3510359.1"/>
    <property type="molecule type" value="Genomic_DNA"/>
</dbReference>
<organism evidence="1 2">
    <name type="scientific">Cinchona calisaya</name>
    <dbReference type="NCBI Taxonomy" id="153742"/>
    <lineage>
        <taxon>Eukaryota</taxon>
        <taxon>Viridiplantae</taxon>
        <taxon>Streptophyta</taxon>
        <taxon>Embryophyta</taxon>
        <taxon>Tracheophyta</taxon>
        <taxon>Spermatophyta</taxon>
        <taxon>Magnoliopsida</taxon>
        <taxon>eudicotyledons</taxon>
        <taxon>Gunneridae</taxon>
        <taxon>Pentapetalae</taxon>
        <taxon>asterids</taxon>
        <taxon>lamiids</taxon>
        <taxon>Gentianales</taxon>
        <taxon>Rubiaceae</taxon>
        <taxon>Cinchonoideae</taxon>
        <taxon>Cinchoneae</taxon>
        <taxon>Cinchona</taxon>
    </lineage>
</organism>
<dbReference type="Proteomes" id="UP001630127">
    <property type="component" value="Unassembled WGS sequence"/>
</dbReference>
<proteinExistence type="predicted"/>
<comment type="caution">
    <text evidence="1">The sequence shown here is derived from an EMBL/GenBank/DDBJ whole genome shotgun (WGS) entry which is preliminary data.</text>
</comment>
<evidence type="ECO:0000313" key="1">
    <source>
        <dbReference type="EMBL" id="KAL3510359.1"/>
    </source>
</evidence>
<gene>
    <name evidence="1" type="ORF">ACH5RR_029760</name>
</gene>
<dbReference type="AlphaFoldDB" id="A0ABD2YSL4"/>
<sequence length="137" mass="14263">MSRPVPTFAIFGIGSQFISKPAVAFAGSRVGSQIIFERTVASASSRVGSWIISELEVPSVSSRIGSQSIFEPAVASEVIAALADAAAPVPEPVIISAISGEFPAAAEALNPVTYCSWSVIFDVSLDIAKKLVLLLKL</sequence>
<keyword evidence="2" id="KW-1185">Reference proteome</keyword>
<evidence type="ECO:0000313" key="2">
    <source>
        <dbReference type="Proteomes" id="UP001630127"/>
    </source>
</evidence>